<evidence type="ECO:0000256" key="1">
    <source>
        <dbReference type="SAM" id="Coils"/>
    </source>
</evidence>
<dbReference type="InterPro" id="IPR014162">
    <property type="entry name" value="CpoB_C"/>
</dbReference>
<dbReference type="AlphaFoldDB" id="A0A8J6UNQ8"/>
<dbReference type="NCBIfam" id="TIGR02795">
    <property type="entry name" value="tol_pal_ybgF"/>
    <property type="match status" value="1"/>
</dbReference>
<dbReference type="Pfam" id="PF13174">
    <property type="entry name" value="TPR_6"/>
    <property type="match status" value="2"/>
</dbReference>
<organism evidence="2 3">
    <name type="scientific">Pelovirga terrestris</name>
    <dbReference type="NCBI Taxonomy" id="2771352"/>
    <lineage>
        <taxon>Bacteria</taxon>
        <taxon>Pseudomonadati</taxon>
        <taxon>Thermodesulfobacteriota</taxon>
        <taxon>Desulfuromonadia</taxon>
        <taxon>Geobacterales</taxon>
        <taxon>Geobacteraceae</taxon>
        <taxon>Pelovirga</taxon>
    </lineage>
</organism>
<evidence type="ECO:0000313" key="2">
    <source>
        <dbReference type="EMBL" id="MBD1399914.1"/>
    </source>
</evidence>
<dbReference type="SUPFAM" id="SSF48452">
    <property type="entry name" value="TPR-like"/>
    <property type="match status" value="1"/>
</dbReference>
<comment type="caution">
    <text evidence="2">The sequence shown here is derived from an EMBL/GenBank/DDBJ whole genome shotgun (WGS) entry which is preliminary data.</text>
</comment>
<dbReference type="GO" id="GO:0051301">
    <property type="term" value="P:cell division"/>
    <property type="evidence" value="ECO:0007669"/>
    <property type="project" value="InterPro"/>
</dbReference>
<dbReference type="InterPro" id="IPR034706">
    <property type="entry name" value="CpoB"/>
</dbReference>
<sequence>MRLALAIMLMVLIGGCIPPSQSQLRLEMDLEQMKRRLAQLEVQRADTAQTEVVDGTGLQRQVAELQAGLDNLRVESHSVNGLIDDLGRRQRDLADELRLVQDDLNLQIDSLTSRIEELETGSVTAGGQSPTPAPQPAVALPSPEQQYEQALQLIRDSIDFGRGREQMETFSRNYPDHDLHVNALYWTGEALYGEKKFELAILQFQDVISRYPRHSKAPDALYKQALAFNSLGDGQNARATMRKLIDSYPASDQARAAERFLQN</sequence>
<accession>A0A8J6UNQ8</accession>
<evidence type="ECO:0000313" key="3">
    <source>
        <dbReference type="Proteomes" id="UP000632828"/>
    </source>
</evidence>
<dbReference type="HAMAP" id="MF_02066">
    <property type="entry name" value="CpoB"/>
    <property type="match status" value="1"/>
</dbReference>
<dbReference type="InterPro" id="IPR011990">
    <property type="entry name" value="TPR-like_helical_dom_sf"/>
</dbReference>
<dbReference type="Proteomes" id="UP000632828">
    <property type="component" value="Unassembled WGS sequence"/>
</dbReference>
<name>A0A8J6UNQ8_9BACT</name>
<dbReference type="Gene3D" id="1.25.40.10">
    <property type="entry name" value="Tetratricopeptide repeat domain"/>
    <property type="match status" value="1"/>
</dbReference>
<keyword evidence="3" id="KW-1185">Reference proteome</keyword>
<proteinExistence type="inferred from homology"/>
<dbReference type="RefSeq" id="WP_191154195.1">
    <property type="nucleotide sequence ID" value="NZ_JACWUN010000004.1"/>
</dbReference>
<feature type="coiled-coil region" evidence="1">
    <location>
        <begin position="23"/>
        <end position="50"/>
    </location>
</feature>
<dbReference type="PROSITE" id="PS51257">
    <property type="entry name" value="PROKAR_LIPOPROTEIN"/>
    <property type="match status" value="1"/>
</dbReference>
<gene>
    <name evidence="2" type="primary">ybgF</name>
    <name evidence="2" type="ORF">ICT70_04440</name>
</gene>
<reference evidence="2" key="1">
    <citation type="submission" date="2020-09" db="EMBL/GenBank/DDBJ databases">
        <title>Pelobacter alkaliphilus sp. nov., a novel anaerobic arsenate-reducing bacterium from terrestrial mud volcano.</title>
        <authorList>
            <person name="Khomyakova M.A."/>
            <person name="Merkel A.Y."/>
            <person name="Slobodkin A.I."/>
        </authorList>
    </citation>
    <scope>NUCLEOTIDE SEQUENCE</scope>
    <source>
        <strain evidence="2">M08fum</strain>
    </source>
</reference>
<dbReference type="EMBL" id="JACWUN010000004">
    <property type="protein sequence ID" value="MBD1399914.1"/>
    <property type="molecule type" value="Genomic_DNA"/>
</dbReference>
<keyword evidence="1" id="KW-0175">Coiled coil</keyword>
<dbReference type="InterPro" id="IPR019734">
    <property type="entry name" value="TPR_rpt"/>
</dbReference>
<protein>
    <submittedName>
        <fullName evidence="2">Tol-pal system protein YbgF</fullName>
    </submittedName>
</protein>